<dbReference type="EMBL" id="RCCJ01000001">
    <property type="protein sequence ID" value="RLJ70965.1"/>
    <property type="molecule type" value="Genomic_DNA"/>
</dbReference>
<dbReference type="AlphaFoldDB" id="A0A497XPT1"/>
<dbReference type="InterPro" id="IPR009056">
    <property type="entry name" value="Cyt_c-like_dom"/>
</dbReference>
<dbReference type="GO" id="GO:0020037">
    <property type="term" value="F:heme binding"/>
    <property type="evidence" value="ECO:0007669"/>
    <property type="project" value="InterPro"/>
</dbReference>
<dbReference type="GO" id="GO:0046872">
    <property type="term" value="F:metal ion binding"/>
    <property type="evidence" value="ECO:0007669"/>
    <property type="project" value="UniProtKB-KW"/>
</dbReference>
<evidence type="ECO:0000256" key="3">
    <source>
        <dbReference type="ARBA" id="ARBA00023004"/>
    </source>
</evidence>
<evidence type="ECO:0000256" key="4">
    <source>
        <dbReference type="PROSITE-ProRule" id="PRU00433"/>
    </source>
</evidence>
<keyword evidence="7" id="KW-1185">Reference proteome</keyword>
<reference evidence="6 7" key="1">
    <citation type="submission" date="2018-10" db="EMBL/GenBank/DDBJ databases">
        <title>Genomic Encyclopedia of Archaeal and Bacterial Type Strains, Phase II (KMG-II): from individual species to whole genera.</title>
        <authorList>
            <person name="Goeker M."/>
        </authorList>
    </citation>
    <scope>NUCLEOTIDE SEQUENCE [LARGE SCALE GENOMIC DNA]</scope>
    <source>
        <strain evidence="6 7">DSM 16510</strain>
    </source>
</reference>
<protein>
    <submittedName>
        <fullName evidence="6">Cbb3-type cytochrome c oxidase subunit III</fullName>
    </submittedName>
</protein>
<feature type="domain" description="Cytochrome c" evidence="5">
    <location>
        <begin position="35"/>
        <end position="151"/>
    </location>
</feature>
<dbReference type="GO" id="GO:0009055">
    <property type="term" value="F:electron transfer activity"/>
    <property type="evidence" value="ECO:0007669"/>
    <property type="project" value="InterPro"/>
</dbReference>
<evidence type="ECO:0000256" key="1">
    <source>
        <dbReference type="ARBA" id="ARBA00022617"/>
    </source>
</evidence>
<dbReference type="Gene3D" id="1.10.760.10">
    <property type="entry name" value="Cytochrome c-like domain"/>
    <property type="match status" value="1"/>
</dbReference>
<name>A0A497XPT1_9AQUI</name>
<gene>
    <name evidence="6" type="ORF">BCF55_1254</name>
</gene>
<keyword evidence="1 4" id="KW-0349">Heme</keyword>
<dbReference type="InterPro" id="IPR036909">
    <property type="entry name" value="Cyt_c-like_dom_sf"/>
</dbReference>
<organism evidence="6 7">
    <name type="scientific">Hydrogenivirga caldilitoris</name>
    <dbReference type="NCBI Taxonomy" id="246264"/>
    <lineage>
        <taxon>Bacteria</taxon>
        <taxon>Pseudomonadati</taxon>
        <taxon>Aquificota</taxon>
        <taxon>Aquificia</taxon>
        <taxon>Aquificales</taxon>
        <taxon>Aquificaceae</taxon>
        <taxon>Hydrogenivirga</taxon>
    </lineage>
</organism>
<accession>A0A497XPT1</accession>
<keyword evidence="3 4" id="KW-0408">Iron</keyword>
<sequence>MTKGSGFHILENMNILIYLFLLLVSFSFPQEISKQDLEKGYEVYKNNCSICHMEQATLWDFLKARLNVLNGQKPENIDAPPMNLVSARIKEFYPTELEFVQFVNDYITHPSRVKGVCKPAAYLFFGTMPPIGQGMSEEEREAVAKWMYYRYSDVWDDFFKRVKELQRRVQSEKRSLP</sequence>
<proteinExistence type="predicted"/>
<evidence type="ECO:0000313" key="7">
    <source>
        <dbReference type="Proteomes" id="UP000267841"/>
    </source>
</evidence>
<evidence type="ECO:0000259" key="5">
    <source>
        <dbReference type="PROSITE" id="PS51007"/>
    </source>
</evidence>
<evidence type="ECO:0000313" key="6">
    <source>
        <dbReference type="EMBL" id="RLJ70965.1"/>
    </source>
</evidence>
<evidence type="ECO:0000256" key="2">
    <source>
        <dbReference type="ARBA" id="ARBA00022723"/>
    </source>
</evidence>
<comment type="caution">
    <text evidence="6">The sequence shown here is derived from an EMBL/GenBank/DDBJ whole genome shotgun (WGS) entry which is preliminary data.</text>
</comment>
<keyword evidence="2 4" id="KW-0479">Metal-binding</keyword>
<dbReference type="PROSITE" id="PS51007">
    <property type="entry name" value="CYTC"/>
    <property type="match status" value="1"/>
</dbReference>
<dbReference type="SUPFAM" id="SSF46626">
    <property type="entry name" value="Cytochrome c"/>
    <property type="match status" value="1"/>
</dbReference>
<dbReference type="Proteomes" id="UP000267841">
    <property type="component" value="Unassembled WGS sequence"/>
</dbReference>